<dbReference type="Gene3D" id="3.40.630.10">
    <property type="entry name" value="Zn peptidases"/>
    <property type="match status" value="1"/>
</dbReference>
<dbReference type="InterPro" id="IPR011650">
    <property type="entry name" value="Peptidase_M20_dimer"/>
</dbReference>
<reference evidence="2 3" key="1">
    <citation type="submission" date="2023-01" db="EMBL/GenBank/DDBJ databases">
        <title>Psychrosphaera sp. nov., isolated from marine algae.</title>
        <authorList>
            <person name="Bayburt H."/>
            <person name="Choi B.J."/>
            <person name="Kim J.M."/>
            <person name="Choi D.G."/>
            <person name="Jeon C.O."/>
        </authorList>
    </citation>
    <scope>NUCLEOTIDE SEQUENCE [LARGE SCALE GENOMIC DNA]</scope>
    <source>
        <strain evidence="2 3">G1-22</strain>
    </source>
</reference>
<gene>
    <name evidence="2" type="ORF">PN838_07705</name>
</gene>
<feature type="domain" description="Peptidase M20 dimerisation" evidence="1">
    <location>
        <begin position="11"/>
        <end position="64"/>
    </location>
</feature>
<comment type="caution">
    <text evidence="2">The sequence shown here is derived from an EMBL/GenBank/DDBJ whole genome shotgun (WGS) entry which is preliminary data.</text>
</comment>
<dbReference type="Gene3D" id="3.30.70.360">
    <property type="match status" value="1"/>
</dbReference>
<sequence>MHLPRLLGLEAGSTVNAGKISGGIGANTISPKASIVVELRYTQTLERDRLLKGLNDIVATTFVEGVSAELEGGIQRDVMQPSAKQADLLQHIEALLGYPLKTEKRGGVSDANIVSAAGVATLDGFGPFGDGDHTIHERASKLSFERRIDEVSKILLAYNCFGKT</sequence>
<accession>A0ABT5FAU2</accession>
<organism evidence="2 3">
    <name type="scientific">Psychrosphaera algicola</name>
    <dbReference type="NCBI Taxonomy" id="3023714"/>
    <lineage>
        <taxon>Bacteria</taxon>
        <taxon>Pseudomonadati</taxon>
        <taxon>Pseudomonadota</taxon>
        <taxon>Gammaproteobacteria</taxon>
        <taxon>Alteromonadales</taxon>
        <taxon>Pseudoalteromonadaceae</taxon>
        <taxon>Psychrosphaera</taxon>
    </lineage>
</organism>
<name>A0ABT5FAU2_9GAMM</name>
<dbReference type="Proteomes" id="UP001528411">
    <property type="component" value="Unassembled WGS sequence"/>
</dbReference>
<dbReference type="SUPFAM" id="SSF55031">
    <property type="entry name" value="Bacterial exopeptidase dimerisation domain"/>
    <property type="match status" value="1"/>
</dbReference>
<dbReference type="Pfam" id="PF07687">
    <property type="entry name" value="M20_dimer"/>
    <property type="match status" value="1"/>
</dbReference>
<keyword evidence="3" id="KW-1185">Reference proteome</keyword>
<dbReference type="SUPFAM" id="SSF53187">
    <property type="entry name" value="Zn-dependent exopeptidases"/>
    <property type="match status" value="1"/>
</dbReference>
<evidence type="ECO:0000259" key="1">
    <source>
        <dbReference type="Pfam" id="PF07687"/>
    </source>
</evidence>
<protein>
    <recommendedName>
        <fullName evidence="1">Peptidase M20 dimerisation domain-containing protein</fullName>
    </recommendedName>
</protein>
<evidence type="ECO:0000313" key="3">
    <source>
        <dbReference type="Proteomes" id="UP001528411"/>
    </source>
</evidence>
<dbReference type="InterPro" id="IPR036264">
    <property type="entry name" value="Bact_exopeptidase_dim_dom"/>
</dbReference>
<evidence type="ECO:0000313" key="2">
    <source>
        <dbReference type="EMBL" id="MDC2888668.1"/>
    </source>
</evidence>
<proteinExistence type="predicted"/>
<dbReference type="RefSeq" id="WP_272180254.1">
    <property type="nucleotide sequence ID" value="NZ_JAQOMS010000002.1"/>
</dbReference>
<dbReference type="EMBL" id="JAQOMS010000002">
    <property type="protein sequence ID" value="MDC2888668.1"/>
    <property type="molecule type" value="Genomic_DNA"/>
</dbReference>